<proteinExistence type="predicted"/>
<dbReference type="InterPro" id="IPR013087">
    <property type="entry name" value="Znf_C2H2_type"/>
</dbReference>
<dbReference type="STRING" id="1231657.A0A1Y1YBT1"/>
<dbReference type="Gene3D" id="3.30.160.60">
    <property type="entry name" value="Classic Zinc Finger"/>
    <property type="match status" value="1"/>
</dbReference>
<evidence type="ECO:0000313" key="2">
    <source>
        <dbReference type="EMBL" id="ORX95447.1"/>
    </source>
</evidence>
<keyword evidence="3" id="KW-1185">Reference proteome</keyword>
<dbReference type="PROSITE" id="PS00028">
    <property type="entry name" value="ZINC_FINGER_C2H2_1"/>
    <property type="match status" value="1"/>
</dbReference>
<dbReference type="AlphaFoldDB" id="A0A1Y1YBT1"/>
<dbReference type="OrthoDB" id="4485682at2759"/>
<evidence type="ECO:0000259" key="1">
    <source>
        <dbReference type="PROSITE" id="PS00028"/>
    </source>
</evidence>
<organism evidence="2 3">
    <name type="scientific">Clohesyomyces aquaticus</name>
    <dbReference type="NCBI Taxonomy" id="1231657"/>
    <lineage>
        <taxon>Eukaryota</taxon>
        <taxon>Fungi</taxon>
        <taxon>Dikarya</taxon>
        <taxon>Ascomycota</taxon>
        <taxon>Pezizomycotina</taxon>
        <taxon>Dothideomycetes</taxon>
        <taxon>Pleosporomycetidae</taxon>
        <taxon>Pleosporales</taxon>
        <taxon>Lindgomycetaceae</taxon>
        <taxon>Clohesyomyces</taxon>
    </lineage>
</organism>
<protein>
    <recommendedName>
        <fullName evidence="1">C2H2-type domain-containing protein</fullName>
    </recommendedName>
</protein>
<sequence length="79" mass="9439">MYKDTRPKICFLCLGNDKLLTQSRIYSFYTLGDLSKHFKRKHLQHIKERDRLRCNVCQVDLDSKMHLQRHAHDIHGTVS</sequence>
<name>A0A1Y1YBT1_9PLEO</name>
<accession>A0A1Y1YBT1</accession>
<comment type="caution">
    <text evidence="2">The sequence shown here is derived from an EMBL/GenBank/DDBJ whole genome shotgun (WGS) entry which is preliminary data.</text>
</comment>
<gene>
    <name evidence="2" type="ORF">BCR34DRAFT_498454</name>
</gene>
<evidence type="ECO:0000313" key="3">
    <source>
        <dbReference type="Proteomes" id="UP000193144"/>
    </source>
</evidence>
<dbReference type="Proteomes" id="UP000193144">
    <property type="component" value="Unassembled WGS sequence"/>
</dbReference>
<reference evidence="2 3" key="1">
    <citation type="submission" date="2016-07" db="EMBL/GenBank/DDBJ databases">
        <title>Pervasive Adenine N6-methylation of Active Genes in Fungi.</title>
        <authorList>
            <consortium name="DOE Joint Genome Institute"/>
            <person name="Mondo S.J."/>
            <person name="Dannebaum R.O."/>
            <person name="Kuo R.C."/>
            <person name="Labutti K."/>
            <person name="Haridas S."/>
            <person name="Kuo A."/>
            <person name="Salamov A."/>
            <person name="Ahrendt S.R."/>
            <person name="Lipzen A."/>
            <person name="Sullivan W."/>
            <person name="Andreopoulos W.B."/>
            <person name="Clum A."/>
            <person name="Lindquist E."/>
            <person name="Daum C."/>
            <person name="Ramamoorthy G.K."/>
            <person name="Gryganskyi A."/>
            <person name="Culley D."/>
            <person name="Magnuson J.K."/>
            <person name="James T.Y."/>
            <person name="O'Malley M.A."/>
            <person name="Stajich J.E."/>
            <person name="Spatafora J.W."/>
            <person name="Visel A."/>
            <person name="Grigoriev I.V."/>
        </authorList>
    </citation>
    <scope>NUCLEOTIDE SEQUENCE [LARGE SCALE GENOMIC DNA]</scope>
    <source>
        <strain evidence="2 3">CBS 115471</strain>
    </source>
</reference>
<dbReference type="EMBL" id="MCFA01000278">
    <property type="protein sequence ID" value="ORX95447.1"/>
    <property type="molecule type" value="Genomic_DNA"/>
</dbReference>
<feature type="domain" description="C2H2-type" evidence="1">
    <location>
        <begin position="54"/>
        <end position="75"/>
    </location>
</feature>